<organism evidence="1 2">
    <name type="scientific">Enterocloster bolteae</name>
    <dbReference type="NCBI Taxonomy" id="208479"/>
    <lineage>
        <taxon>Bacteria</taxon>
        <taxon>Bacillati</taxon>
        <taxon>Bacillota</taxon>
        <taxon>Clostridia</taxon>
        <taxon>Lachnospirales</taxon>
        <taxon>Lachnospiraceae</taxon>
        <taxon>Enterocloster</taxon>
    </lineage>
</organism>
<reference evidence="1 2" key="1">
    <citation type="submission" date="2018-08" db="EMBL/GenBank/DDBJ databases">
        <title>A genome reference for cultivated species of the human gut microbiota.</title>
        <authorList>
            <person name="Zou Y."/>
            <person name="Xue W."/>
            <person name="Luo G."/>
        </authorList>
    </citation>
    <scope>NUCLEOTIDE SEQUENCE [LARGE SCALE GENOMIC DNA]</scope>
    <source>
        <strain evidence="1 2">AM35-14</strain>
    </source>
</reference>
<gene>
    <name evidence="1" type="ORF">DW839_24045</name>
</gene>
<sequence>MSRPMEVIESHDCKVLEKYNAGLKKQQIAVQQLSDLHWYWVRWSEKHGNTADGIAYCPYCGHKL</sequence>
<evidence type="ECO:0000313" key="1">
    <source>
        <dbReference type="EMBL" id="RHC51611.1"/>
    </source>
</evidence>
<proteinExistence type="predicted"/>
<dbReference type="EMBL" id="QSHZ01000032">
    <property type="protein sequence ID" value="RHC51611.1"/>
    <property type="molecule type" value="Genomic_DNA"/>
</dbReference>
<dbReference type="Proteomes" id="UP000283975">
    <property type="component" value="Unassembled WGS sequence"/>
</dbReference>
<dbReference type="RefSeq" id="WP_119205661.1">
    <property type="nucleotide sequence ID" value="NZ_JADMVR010000034.1"/>
</dbReference>
<name>A0A414ANH4_9FIRM</name>
<evidence type="ECO:0000313" key="2">
    <source>
        <dbReference type="Proteomes" id="UP000283975"/>
    </source>
</evidence>
<accession>A0A414ANH4</accession>
<comment type="caution">
    <text evidence="1">The sequence shown here is derived from an EMBL/GenBank/DDBJ whole genome shotgun (WGS) entry which is preliminary data.</text>
</comment>
<protein>
    <submittedName>
        <fullName evidence="1">Uncharacterized protein</fullName>
    </submittedName>
</protein>
<dbReference type="AlphaFoldDB" id="A0A414ANH4"/>